<proteinExistence type="predicted"/>
<sequence length="95" mass="11065">MKPHIKQFENGHNVQTLHRLFVYMFFLDRDVLRTHSSHCENLRPLASALDDDRRHSDHLPSPKPARDRRVQKSNIVWTSLGPRIGNTQKLLTPSS</sequence>
<name>A0A8X6YJS6_9ARAC</name>
<evidence type="ECO:0000313" key="2">
    <source>
        <dbReference type="EMBL" id="GFY72804.1"/>
    </source>
</evidence>
<protein>
    <submittedName>
        <fullName evidence="2">Uncharacterized protein</fullName>
    </submittedName>
</protein>
<feature type="compositionally biased region" description="Basic and acidic residues" evidence="1">
    <location>
        <begin position="50"/>
        <end position="70"/>
    </location>
</feature>
<reference evidence="2" key="1">
    <citation type="submission" date="2020-08" db="EMBL/GenBank/DDBJ databases">
        <title>Multicomponent nature underlies the extraordinary mechanical properties of spider dragline silk.</title>
        <authorList>
            <person name="Kono N."/>
            <person name="Nakamura H."/>
            <person name="Mori M."/>
            <person name="Yoshida Y."/>
            <person name="Ohtoshi R."/>
            <person name="Malay A.D."/>
            <person name="Moran D.A.P."/>
            <person name="Tomita M."/>
            <person name="Numata K."/>
            <person name="Arakawa K."/>
        </authorList>
    </citation>
    <scope>NUCLEOTIDE SEQUENCE</scope>
</reference>
<comment type="caution">
    <text evidence="2">The sequence shown here is derived from an EMBL/GenBank/DDBJ whole genome shotgun (WGS) entry which is preliminary data.</text>
</comment>
<dbReference type="AlphaFoldDB" id="A0A8X6YJS6"/>
<organism evidence="2 3">
    <name type="scientific">Trichonephila inaurata madagascariensis</name>
    <dbReference type="NCBI Taxonomy" id="2747483"/>
    <lineage>
        <taxon>Eukaryota</taxon>
        <taxon>Metazoa</taxon>
        <taxon>Ecdysozoa</taxon>
        <taxon>Arthropoda</taxon>
        <taxon>Chelicerata</taxon>
        <taxon>Arachnida</taxon>
        <taxon>Araneae</taxon>
        <taxon>Araneomorphae</taxon>
        <taxon>Entelegynae</taxon>
        <taxon>Araneoidea</taxon>
        <taxon>Nephilidae</taxon>
        <taxon>Trichonephila</taxon>
        <taxon>Trichonephila inaurata</taxon>
    </lineage>
</organism>
<dbReference type="EMBL" id="BMAV01019680">
    <property type="protein sequence ID" value="GFY72804.1"/>
    <property type="molecule type" value="Genomic_DNA"/>
</dbReference>
<evidence type="ECO:0000313" key="3">
    <source>
        <dbReference type="Proteomes" id="UP000886998"/>
    </source>
</evidence>
<accession>A0A8X6YJS6</accession>
<gene>
    <name evidence="2" type="ORF">TNIN_202481</name>
</gene>
<feature type="region of interest" description="Disordered" evidence="1">
    <location>
        <begin position="46"/>
        <end position="72"/>
    </location>
</feature>
<dbReference type="Proteomes" id="UP000886998">
    <property type="component" value="Unassembled WGS sequence"/>
</dbReference>
<keyword evidence="3" id="KW-1185">Reference proteome</keyword>
<evidence type="ECO:0000256" key="1">
    <source>
        <dbReference type="SAM" id="MobiDB-lite"/>
    </source>
</evidence>